<dbReference type="PANTHER" id="PTHR28118">
    <property type="entry name" value="POLYNUCLEOTIDE 5'-TRIPHOSPHATASE-RELATED"/>
    <property type="match status" value="1"/>
</dbReference>
<dbReference type="EMBL" id="JAGHQM010000071">
    <property type="protein sequence ID" value="KAH0565662.1"/>
    <property type="molecule type" value="Genomic_DNA"/>
</dbReference>
<evidence type="ECO:0000256" key="5">
    <source>
        <dbReference type="ARBA" id="ARBA00022801"/>
    </source>
</evidence>
<feature type="domain" description="mRNA triphosphatase Cet1-like" evidence="10">
    <location>
        <begin position="174"/>
        <end position="429"/>
    </location>
</feature>
<keyword evidence="6 8" id="KW-0539">Nucleus</keyword>
<evidence type="ECO:0000256" key="3">
    <source>
        <dbReference type="ARBA" id="ARBA00006345"/>
    </source>
</evidence>
<accession>A0A9P8LHY7</accession>
<comment type="subcellular location">
    <subcellularLocation>
        <location evidence="2 8">Nucleus</location>
    </subcellularLocation>
</comment>
<dbReference type="CDD" id="cd07470">
    <property type="entry name" value="CYTH-like_mRNA_RTPase"/>
    <property type="match status" value="1"/>
</dbReference>
<evidence type="ECO:0000256" key="9">
    <source>
        <dbReference type="SAM" id="MobiDB-lite"/>
    </source>
</evidence>
<organism evidence="11 12">
    <name type="scientific">Trichoglossum hirsutum</name>
    <dbReference type="NCBI Taxonomy" id="265104"/>
    <lineage>
        <taxon>Eukaryota</taxon>
        <taxon>Fungi</taxon>
        <taxon>Dikarya</taxon>
        <taxon>Ascomycota</taxon>
        <taxon>Pezizomycotina</taxon>
        <taxon>Geoglossomycetes</taxon>
        <taxon>Geoglossales</taxon>
        <taxon>Geoglossaceae</taxon>
        <taxon>Trichoglossum</taxon>
    </lineage>
</organism>
<dbReference type="Proteomes" id="UP000750711">
    <property type="component" value="Unassembled WGS sequence"/>
</dbReference>
<keyword evidence="4 8" id="KW-0507">mRNA processing</keyword>
<evidence type="ECO:0000256" key="1">
    <source>
        <dbReference type="ARBA" id="ARBA00001946"/>
    </source>
</evidence>
<reference evidence="11" key="1">
    <citation type="submission" date="2021-03" db="EMBL/GenBank/DDBJ databases">
        <title>Comparative genomics and phylogenomic investigation of the class Geoglossomycetes provide insights into ecological specialization and systematics.</title>
        <authorList>
            <person name="Melie T."/>
            <person name="Pirro S."/>
            <person name="Miller A.N."/>
            <person name="Quandt A."/>
        </authorList>
    </citation>
    <scope>NUCLEOTIDE SEQUENCE</scope>
    <source>
        <strain evidence="11">CAQ_001_2017</strain>
    </source>
</reference>
<evidence type="ECO:0000256" key="6">
    <source>
        <dbReference type="ARBA" id="ARBA00023242"/>
    </source>
</evidence>
<evidence type="ECO:0000256" key="4">
    <source>
        <dbReference type="ARBA" id="ARBA00022664"/>
    </source>
</evidence>
<feature type="compositionally biased region" description="Polar residues" evidence="9">
    <location>
        <begin position="269"/>
        <end position="279"/>
    </location>
</feature>
<dbReference type="PANTHER" id="PTHR28118:SF1">
    <property type="entry name" value="POLYNUCLEOTIDE 5'-TRIPHOSPHATASE CTL1-RELATED"/>
    <property type="match status" value="1"/>
</dbReference>
<name>A0A9P8LHY7_9PEZI</name>
<dbReference type="AlphaFoldDB" id="A0A9P8LHY7"/>
<dbReference type="GO" id="GO:0140818">
    <property type="term" value="F:mRNA 5'-triphosphate monophosphatase activity"/>
    <property type="evidence" value="ECO:0007669"/>
    <property type="project" value="UniProtKB-EC"/>
</dbReference>
<dbReference type="GO" id="GO:0006370">
    <property type="term" value="P:7-methylguanosine mRNA capping"/>
    <property type="evidence" value="ECO:0007669"/>
    <property type="project" value="UniProtKB-UniRule"/>
</dbReference>
<feature type="compositionally biased region" description="Pro residues" evidence="9">
    <location>
        <begin position="28"/>
        <end position="37"/>
    </location>
</feature>
<sequence length="470" mass="51962">MTPQAASSRQTPNPQTSPKGLAHQPPVSSLPPPPPPNIATSNSPNRDPQTMTTTQGSASSPKQPQRKRLRYDEPPIFARKASRSTSSSPVMASRRQPAPAPGLASSTARQEPRDPKRLPSQPTSQPPDSSSTKREPPNGYPHSVSNSVSHTPQPLEYGPLGPWEPTITNIIPYEEITRTISHFLFMQVVQREDVGIGPAGGVPGHGAQLEIEAKIGQLIDRNTNERLRLPVMNECIITKDDPSLRVNFKSSMTESQHKTLNQFLNKAVMDSQSKTSSDPSQPPQKPRIPMTYVHTRERDSFYELPPHAHNTLPQSIRAQINPRHKVKVRVTTDQKSGKTLAKIIKARVADLDVHSPRTQFDWRISVNLEMGYDGEIEGLVEGGDGGSRADRNKDRMSYRHLAYQIDLTQVTPSDSTSKADKEHELEVEVSTAELRKQGQLARDTGSSAYEELVKGFVDNVRVLVRAAQVQ</sequence>
<evidence type="ECO:0000259" key="10">
    <source>
        <dbReference type="Pfam" id="PF02940"/>
    </source>
</evidence>
<dbReference type="InterPro" id="IPR033469">
    <property type="entry name" value="CYTH-like_dom_sf"/>
</dbReference>
<evidence type="ECO:0000313" key="12">
    <source>
        <dbReference type="Proteomes" id="UP000750711"/>
    </source>
</evidence>
<dbReference type="GO" id="GO:0004651">
    <property type="term" value="F:polynucleotide 5'-phosphatase activity"/>
    <property type="evidence" value="ECO:0007669"/>
    <property type="project" value="UniProtKB-UniRule"/>
</dbReference>
<evidence type="ECO:0000313" key="11">
    <source>
        <dbReference type="EMBL" id="KAH0565662.1"/>
    </source>
</evidence>
<comment type="catalytic activity">
    <reaction evidence="7">
        <text>a 5'-end triphospho-ribonucleoside in mRNA + H2O = a 5'-end diphospho-ribonucleoside in mRNA + phosphate + H(+)</text>
        <dbReference type="Rhea" id="RHEA:67004"/>
        <dbReference type="Rhea" id="RHEA-COMP:17164"/>
        <dbReference type="Rhea" id="RHEA-COMP:17165"/>
        <dbReference type="ChEBI" id="CHEBI:15377"/>
        <dbReference type="ChEBI" id="CHEBI:15378"/>
        <dbReference type="ChEBI" id="CHEBI:43474"/>
        <dbReference type="ChEBI" id="CHEBI:167616"/>
        <dbReference type="ChEBI" id="CHEBI:167618"/>
        <dbReference type="EC" id="3.6.1.74"/>
    </reaction>
    <physiologicalReaction direction="left-to-right" evidence="7">
        <dbReference type="Rhea" id="RHEA:67005"/>
    </physiologicalReaction>
</comment>
<feature type="compositionally biased region" description="Polar residues" evidence="9">
    <location>
        <begin position="1"/>
        <end position="18"/>
    </location>
</feature>
<feature type="compositionally biased region" description="Polar residues" evidence="9">
    <location>
        <begin position="143"/>
        <end position="152"/>
    </location>
</feature>
<feature type="compositionally biased region" description="Polar residues" evidence="9">
    <location>
        <begin position="46"/>
        <end position="63"/>
    </location>
</feature>
<protein>
    <recommendedName>
        <fullName evidence="8">mRNA-capping enzyme subunit beta</fullName>
        <ecNumber evidence="8">3.6.1.74</ecNumber>
    </recommendedName>
    <alternativeName>
        <fullName evidence="8">mRNA 5'-phosphatase</fullName>
    </alternativeName>
    <alternativeName>
        <fullName evidence="8">mRNA 5'-triphosphate monophosphatase</fullName>
    </alternativeName>
</protein>
<proteinExistence type="inferred from homology"/>
<dbReference type="Pfam" id="PF02940">
    <property type="entry name" value="mRNA_triPase"/>
    <property type="match status" value="1"/>
</dbReference>
<dbReference type="EC" id="3.6.1.74" evidence="8"/>
<evidence type="ECO:0000256" key="7">
    <source>
        <dbReference type="ARBA" id="ARBA00047740"/>
    </source>
</evidence>
<comment type="function">
    <text evidence="8">First step of mRNA capping. Converts the 5'-triphosphate end of a nascent mRNA chain into a diphosphate end.</text>
</comment>
<dbReference type="SUPFAM" id="SSF55154">
    <property type="entry name" value="CYTH-like phosphatases"/>
    <property type="match status" value="1"/>
</dbReference>
<dbReference type="InterPro" id="IPR004206">
    <property type="entry name" value="mRNA_triPase_Cet1"/>
</dbReference>
<feature type="region of interest" description="Disordered" evidence="9">
    <location>
        <begin position="1"/>
        <end position="161"/>
    </location>
</feature>
<dbReference type="InterPro" id="IPR040343">
    <property type="entry name" value="Cet1/Ctl1"/>
</dbReference>
<dbReference type="GO" id="GO:0031533">
    <property type="term" value="C:mRNA capping enzyme complex"/>
    <property type="evidence" value="ECO:0007669"/>
    <property type="project" value="UniProtKB-UniRule"/>
</dbReference>
<comment type="subunit">
    <text evidence="8">Heterodimer. The mRNA-capping enzyme is composed of two separate chains alpha and beta, respectively a mRNA guanylyltransferase and an mRNA 5'-triphosphate monophosphatase.</text>
</comment>
<keyword evidence="12" id="KW-1185">Reference proteome</keyword>
<dbReference type="Gene3D" id="3.20.100.10">
    <property type="entry name" value="mRNA triphosphatase Cet1-like"/>
    <property type="match status" value="1"/>
</dbReference>
<dbReference type="InterPro" id="IPR037009">
    <property type="entry name" value="mRNA_triPase_Cet1_sf"/>
</dbReference>
<comment type="caution">
    <text evidence="11">The sequence shown here is derived from an EMBL/GenBank/DDBJ whole genome shotgun (WGS) entry which is preliminary data.</text>
</comment>
<keyword evidence="5 8" id="KW-0378">Hydrolase</keyword>
<feature type="region of interest" description="Disordered" evidence="9">
    <location>
        <begin position="269"/>
        <end position="288"/>
    </location>
</feature>
<gene>
    <name evidence="11" type="ORF">GP486_000936</name>
</gene>
<feature type="compositionally biased region" description="Low complexity" evidence="9">
    <location>
        <begin position="119"/>
        <end position="130"/>
    </location>
</feature>
<evidence type="ECO:0000256" key="2">
    <source>
        <dbReference type="ARBA" id="ARBA00004123"/>
    </source>
</evidence>
<evidence type="ECO:0000256" key="8">
    <source>
        <dbReference type="RuleBase" id="RU367053"/>
    </source>
</evidence>
<comment type="similarity">
    <text evidence="3 8">Belongs to the fungal TPase family.</text>
</comment>
<comment type="cofactor">
    <cofactor evidence="1 8">
        <name>Mg(2+)</name>
        <dbReference type="ChEBI" id="CHEBI:18420"/>
    </cofactor>
</comment>
<keyword evidence="8" id="KW-0506">mRNA capping</keyword>